<sequence>MKKIWTDADFFEVSLSIQGNDCLTKMNLYLDNHQLEILCSGIEEITNQLGQEFTWTSGSAVATSTHYIALRFYLHDVRGIIGIEVILNNNEEPPYAIRSTFYLLAEINQLDDLSRKLQSFIRGDIDEIHSLR</sequence>
<comment type="caution">
    <text evidence="1">The sequence shown here is derived from an EMBL/GenBank/DDBJ whole genome shotgun (WGS) entry which is preliminary data.</text>
</comment>
<dbReference type="Proteomes" id="UP001234495">
    <property type="component" value="Unassembled WGS sequence"/>
</dbReference>
<protein>
    <submittedName>
        <fullName evidence="1">Uncharacterized protein</fullName>
    </submittedName>
</protein>
<reference evidence="1 2" key="1">
    <citation type="submission" date="2023-07" db="EMBL/GenBank/DDBJ databases">
        <title>Genomic Encyclopedia of Type Strains, Phase IV (KMG-IV): sequencing the most valuable type-strain genomes for metagenomic binning, comparative biology and taxonomic classification.</title>
        <authorList>
            <person name="Goeker M."/>
        </authorList>
    </citation>
    <scope>NUCLEOTIDE SEQUENCE [LARGE SCALE GENOMIC DNA]</scope>
    <source>
        <strain evidence="1 2">DSM 29005</strain>
    </source>
</reference>
<evidence type="ECO:0000313" key="2">
    <source>
        <dbReference type="Proteomes" id="UP001234495"/>
    </source>
</evidence>
<keyword evidence="2" id="KW-1185">Reference proteome</keyword>
<organism evidence="1 2">
    <name type="scientific">Metabacillus malikii</name>
    <dbReference type="NCBI Taxonomy" id="1504265"/>
    <lineage>
        <taxon>Bacteria</taxon>
        <taxon>Bacillati</taxon>
        <taxon>Bacillota</taxon>
        <taxon>Bacilli</taxon>
        <taxon>Bacillales</taxon>
        <taxon>Bacillaceae</taxon>
        <taxon>Metabacillus</taxon>
    </lineage>
</organism>
<proteinExistence type="predicted"/>
<gene>
    <name evidence="1" type="ORF">J2S19_001639</name>
</gene>
<name>A0ABT9ZED7_9BACI</name>
<evidence type="ECO:0000313" key="1">
    <source>
        <dbReference type="EMBL" id="MDQ0230385.1"/>
    </source>
</evidence>
<accession>A0ABT9ZED7</accession>
<dbReference type="EMBL" id="JAUSUD010000005">
    <property type="protein sequence ID" value="MDQ0230385.1"/>
    <property type="molecule type" value="Genomic_DNA"/>
</dbReference>